<evidence type="ECO:0000256" key="1">
    <source>
        <dbReference type="ARBA" id="ARBA00004196"/>
    </source>
</evidence>
<sequence precursor="true">MRRCLILLMLMCLLNVTQLALADEIQKEVVAESQPFLTVQLVDETGKPVAGAQTGMVVMVNGYDRQQGAKWTFGHFEEKSDAEGIIRLHNKDKYRGMFYARHAERGLVAVKRTDLLDESQSPLVLTMLPECHVSWTIRSSQLEQIGKGTGAIRGFCGAENMTCLWCSQTGSTLHFYLPPGKYTLVAAGETICPIEKTIEIEVGRTSHDVEAADAPALNWVLLEGKPAPEIVDIQEWKNEPVKLSQLKGKVVLLEFWGWWCGPCVVHGIPELFRLREEFSQDDLAIIGVHVSHGVDDEVDSIREMDEKLSQVREKVWKGQQIDFPVALTRNRKLAFTPGGDSFAFSRMSVAYGINQFPTLIVIDRQGNVFGNLTLSKKEDREKLKQLIESK</sequence>
<dbReference type="InterPro" id="IPR050553">
    <property type="entry name" value="Thioredoxin_ResA/DsbE_sf"/>
</dbReference>
<feature type="chain" id="PRO_5022121740" evidence="5">
    <location>
        <begin position="23"/>
        <end position="390"/>
    </location>
</feature>
<name>A0A517PHD4_9PLAN</name>
<reference evidence="7 8" key="1">
    <citation type="submission" date="2019-02" db="EMBL/GenBank/DDBJ databases">
        <title>Deep-cultivation of Planctomycetes and their phenomic and genomic characterization uncovers novel biology.</title>
        <authorList>
            <person name="Wiegand S."/>
            <person name="Jogler M."/>
            <person name="Boedeker C."/>
            <person name="Pinto D."/>
            <person name="Vollmers J."/>
            <person name="Rivas-Marin E."/>
            <person name="Kohn T."/>
            <person name="Peeters S.H."/>
            <person name="Heuer A."/>
            <person name="Rast P."/>
            <person name="Oberbeckmann S."/>
            <person name="Bunk B."/>
            <person name="Jeske O."/>
            <person name="Meyerdierks A."/>
            <person name="Storesund J.E."/>
            <person name="Kallscheuer N."/>
            <person name="Luecker S."/>
            <person name="Lage O.M."/>
            <person name="Pohl T."/>
            <person name="Merkel B.J."/>
            <person name="Hornburger P."/>
            <person name="Mueller R.-W."/>
            <person name="Bruemmer F."/>
            <person name="Labrenz M."/>
            <person name="Spormann A.M."/>
            <person name="Op den Camp H."/>
            <person name="Overmann J."/>
            <person name="Amann R."/>
            <person name="Jetten M.S.M."/>
            <person name="Mascher T."/>
            <person name="Medema M.H."/>
            <person name="Devos D.P."/>
            <person name="Kaster A.-K."/>
            <person name="Ovreas L."/>
            <person name="Rohde M."/>
            <person name="Galperin M.Y."/>
            <person name="Jogler C."/>
        </authorList>
    </citation>
    <scope>NUCLEOTIDE SEQUENCE [LARGE SCALE GENOMIC DNA]</scope>
    <source>
        <strain evidence="7 8">HG66A1</strain>
    </source>
</reference>
<gene>
    <name evidence="7" type="primary">resA_1</name>
    <name evidence="7" type="ORF">HG66A1_05550</name>
</gene>
<evidence type="ECO:0000313" key="8">
    <source>
        <dbReference type="Proteomes" id="UP000320421"/>
    </source>
</evidence>
<dbReference type="PROSITE" id="PS51352">
    <property type="entry name" value="THIOREDOXIN_2"/>
    <property type="match status" value="1"/>
</dbReference>
<dbReference type="RefSeq" id="WP_145180589.1">
    <property type="nucleotide sequence ID" value="NZ_CP036266.1"/>
</dbReference>
<dbReference type="SUPFAM" id="SSF52833">
    <property type="entry name" value="Thioredoxin-like"/>
    <property type="match status" value="1"/>
</dbReference>
<evidence type="ECO:0000256" key="3">
    <source>
        <dbReference type="ARBA" id="ARBA00023157"/>
    </source>
</evidence>
<dbReference type="InterPro" id="IPR036249">
    <property type="entry name" value="Thioredoxin-like_sf"/>
</dbReference>
<dbReference type="Proteomes" id="UP000320421">
    <property type="component" value="Chromosome"/>
</dbReference>
<comment type="subcellular location">
    <subcellularLocation>
        <location evidence="1">Cell envelope</location>
    </subcellularLocation>
</comment>
<dbReference type="Pfam" id="PF08534">
    <property type="entry name" value="Redoxin"/>
    <property type="match status" value="1"/>
</dbReference>
<keyword evidence="3" id="KW-1015">Disulfide bond</keyword>
<dbReference type="OrthoDB" id="256882at2"/>
<dbReference type="GO" id="GO:0030313">
    <property type="term" value="C:cell envelope"/>
    <property type="evidence" value="ECO:0007669"/>
    <property type="project" value="UniProtKB-SubCell"/>
</dbReference>
<evidence type="ECO:0000256" key="4">
    <source>
        <dbReference type="ARBA" id="ARBA00023284"/>
    </source>
</evidence>
<evidence type="ECO:0000256" key="5">
    <source>
        <dbReference type="SAM" id="SignalP"/>
    </source>
</evidence>
<protein>
    <submittedName>
        <fullName evidence="7">Thiol-disulfide oxidoreductase ResA</fullName>
    </submittedName>
</protein>
<dbReference type="InterPro" id="IPR013740">
    <property type="entry name" value="Redoxin"/>
</dbReference>
<feature type="signal peptide" evidence="5">
    <location>
        <begin position="1"/>
        <end position="22"/>
    </location>
</feature>
<dbReference type="InterPro" id="IPR013766">
    <property type="entry name" value="Thioredoxin_domain"/>
</dbReference>
<keyword evidence="8" id="KW-1185">Reference proteome</keyword>
<accession>A0A517PHD4</accession>
<dbReference type="EMBL" id="CP036266">
    <property type="protein sequence ID" value="QDT18793.1"/>
    <property type="molecule type" value="Genomic_DNA"/>
</dbReference>
<evidence type="ECO:0000313" key="7">
    <source>
        <dbReference type="EMBL" id="QDT18793.1"/>
    </source>
</evidence>
<dbReference type="PANTHER" id="PTHR42852">
    <property type="entry name" value="THIOL:DISULFIDE INTERCHANGE PROTEIN DSBE"/>
    <property type="match status" value="1"/>
</dbReference>
<evidence type="ECO:0000256" key="2">
    <source>
        <dbReference type="ARBA" id="ARBA00022748"/>
    </source>
</evidence>
<dbReference type="GO" id="GO:0017004">
    <property type="term" value="P:cytochrome complex assembly"/>
    <property type="evidence" value="ECO:0007669"/>
    <property type="project" value="UniProtKB-KW"/>
</dbReference>
<feature type="domain" description="Thioredoxin" evidence="6">
    <location>
        <begin position="221"/>
        <end position="390"/>
    </location>
</feature>
<dbReference type="Gene3D" id="3.40.30.10">
    <property type="entry name" value="Glutaredoxin"/>
    <property type="match status" value="1"/>
</dbReference>
<organism evidence="7 8">
    <name type="scientific">Gimesia chilikensis</name>
    <dbReference type="NCBI Taxonomy" id="2605989"/>
    <lineage>
        <taxon>Bacteria</taxon>
        <taxon>Pseudomonadati</taxon>
        <taxon>Planctomycetota</taxon>
        <taxon>Planctomycetia</taxon>
        <taxon>Planctomycetales</taxon>
        <taxon>Planctomycetaceae</taxon>
        <taxon>Gimesia</taxon>
    </lineage>
</organism>
<keyword evidence="4" id="KW-0676">Redox-active center</keyword>
<dbReference type="AlphaFoldDB" id="A0A517PHD4"/>
<dbReference type="CDD" id="cd02966">
    <property type="entry name" value="TlpA_like_family"/>
    <property type="match status" value="1"/>
</dbReference>
<dbReference type="GO" id="GO:0016491">
    <property type="term" value="F:oxidoreductase activity"/>
    <property type="evidence" value="ECO:0007669"/>
    <property type="project" value="InterPro"/>
</dbReference>
<keyword evidence="5" id="KW-0732">Signal</keyword>
<evidence type="ECO:0000259" key="6">
    <source>
        <dbReference type="PROSITE" id="PS51352"/>
    </source>
</evidence>
<keyword evidence="2" id="KW-0201">Cytochrome c-type biogenesis</keyword>
<dbReference type="PANTHER" id="PTHR42852:SF6">
    <property type="entry name" value="THIOL:DISULFIDE INTERCHANGE PROTEIN DSBE"/>
    <property type="match status" value="1"/>
</dbReference>
<proteinExistence type="predicted"/>